<dbReference type="Gene3D" id="1.10.10.60">
    <property type="entry name" value="Homeodomain-like"/>
    <property type="match status" value="1"/>
</dbReference>
<dbReference type="PANTHER" id="PTHR30055:SF238">
    <property type="entry name" value="MYCOFACTOCIN BIOSYNTHESIS TRANSCRIPTIONAL REGULATOR MFTR-RELATED"/>
    <property type="match status" value="1"/>
</dbReference>
<evidence type="ECO:0000256" key="1">
    <source>
        <dbReference type="ARBA" id="ARBA00023015"/>
    </source>
</evidence>
<evidence type="ECO:0000256" key="3">
    <source>
        <dbReference type="ARBA" id="ARBA00023163"/>
    </source>
</evidence>
<keyword evidence="2 4" id="KW-0238">DNA-binding</keyword>
<dbReference type="Pfam" id="PF17754">
    <property type="entry name" value="TetR_C_14"/>
    <property type="match status" value="1"/>
</dbReference>
<reference evidence="6 7" key="1">
    <citation type="submission" date="2023-07" db="EMBL/GenBank/DDBJ databases">
        <authorList>
            <person name="Girao M."/>
            <person name="Carvalho M.F."/>
        </authorList>
    </citation>
    <scope>NUCLEOTIDE SEQUENCE [LARGE SCALE GENOMIC DNA]</scope>
    <source>
        <strain evidence="6 7">YIM65754</strain>
    </source>
</reference>
<dbReference type="PROSITE" id="PS50977">
    <property type="entry name" value="HTH_TETR_2"/>
    <property type="match status" value="1"/>
</dbReference>
<evidence type="ECO:0000256" key="4">
    <source>
        <dbReference type="PROSITE-ProRule" id="PRU00335"/>
    </source>
</evidence>
<dbReference type="NCBIfam" id="TIGR03968">
    <property type="entry name" value="mycofact_TetR"/>
    <property type="match status" value="1"/>
</dbReference>
<dbReference type="EMBL" id="JAUTXY010000008">
    <property type="protein sequence ID" value="MEE2059496.1"/>
    <property type="molecule type" value="Genomic_DNA"/>
</dbReference>
<evidence type="ECO:0000259" key="5">
    <source>
        <dbReference type="PROSITE" id="PS50977"/>
    </source>
</evidence>
<evidence type="ECO:0000313" key="6">
    <source>
        <dbReference type="EMBL" id="MEE2059496.1"/>
    </source>
</evidence>
<dbReference type="InterPro" id="IPR023851">
    <property type="entry name" value="Tscrpt_reg_TetR-type"/>
</dbReference>
<proteinExistence type="predicted"/>
<dbReference type="PRINTS" id="PR00455">
    <property type="entry name" value="HTHTETR"/>
</dbReference>
<keyword evidence="1" id="KW-0805">Transcription regulation</keyword>
<sequence length="214" mass="23668">MRSRRKPSARVGRRPSTTKEGLSAIGIELFQRAGFDETSVDDIAEEAGIARRTFFRYFPSKNALAWGDFDAHLDHMRNLLAAIPDDVPLTEALTTAILDFNTFPDSEADRHRARMSLILRTPALQGYSSVMYEGWRRVVAEFTARRTGASPDDHMPRTCGYLLLGVALAAYEEWLDNPAANLRELLATGMQPLTAGLDYSGLTVAPHSTEVGLP</sequence>
<dbReference type="PANTHER" id="PTHR30055">
    <property type="entry name" value="HTH-TYPE TRANSCRIPTIONAL REGULATOR RUTR"/>
    <property type="match status" value="1"/>
</dbReference>
<organism evidence="6 7">
    <name type="scientific">Rhodococcus artemisiae</name>
    <dbReference type="NCBI Taxonomy" id="714159"/>
    <lineage>
        <taxon>Bacteria</taxon>
        <taxon>Bacillati</taxon>
        <taxon>Actinomycetota</taxon>
        <taxon>Actinomycetes</taxon>
        <taxon>Mycobacteriales</taxon>
        <taxon>Nocardiaceae</taxon>
        <taxon>Rhodococcus</taxon>
    </lineage>
</organism>
<dbReference type="Gene3D" id="1.10.357.10">
    <property type="entry name" value="Tetracycline Repressor, domain 2"/>
    <property type="match status" value="1"/>
</dbReference>
<dbReference type="RefSeq" id="WP_330134706.1">
    <property type="nucleotide sequence ID" value="NZ_JAUTXY010000008.1"/>
</dbReference>
<gene>
    <name evidence="6" type="primary">mftR</name>
    <name evidence="6" type="ORF">Q7514_18425</name>
</gene>
<evidence type="ECO:0000256" key="2">
    <source>
        <dbReference type="ARBA" id="ARBA00023125"/>
    </source>
</evidence>
<dbReference type="InterPro" id="IPR050109">
    <property type="entry name" value="HTH-type_TetR-like_transc_reg"/>
</dbReference>
<dbReference type="InterPro" id="IPR023772">
    <property type="entry name" value="DNA-bd_HTH_TetR-type_CS"/>
</dbReference>
<dbReference type="PROSITE" id="PS01081">
    <property type="entry name" value="HTH_TETR_1"/>
    <property type="match status" value="1"/>
</dbReference>
<accession>A0ABU7LD59</accession>
<dbReference type="InterPro" id="IPR009057">
    <property type="entry name" value="Homeodomain-like_sf"/>
</dbReference>
<protein>
    <submittedName>
        <fullName evidence="6">Mycofactocin system transcriptional regulator</fullName>
    </submittedName>
</protein>
<dbReference type="SUPFAM" id="SSF46689">
    <property type="entry name" value="Homeodomain-like"/>
    <property type="match status" value="1"/>
</dbReference>
<name>A0ABU7LD59_9NOCA</name>
<comment type="caution">
    <text evidence="6">The sequence shown here is derived from an EMBL/GenBank/DDBJ whole genome shotgun (WGS) entry which is preliminary data.</text>
</comment>
<keyword evidence="7" id="KW-1185">Reference proteome</keyword>
<dbReference type="InterPro" id="IPR041347">
    <property type="entry name" value="MftR_C"/>
</dbReference>
<evidence type="ECO:0000313" key="7">
    <source>
        <dbReference type="Proteomes" id="UP001336020"/>
    </source>
</evidence>
<dbReference type="InterPro" id="IPR001647">
    <property type="entry name" value="HTH_TetR"/>
</dbReference>
<feature type="DNA-binding region" description="H-T-H motif" evidence="4">
    <location>
        <begin position="39"/>
        <end position="58"/>
    </location>
</feature>
<keyword evidence="3" id="KW-0804">Transcription</keyword>
<feature type="domain" description="HTH tetR-type" evidence="5">
    <location>
        <begin position="16"/>
        <end position="76"/>
    </location>
</feature>
<dbReference type="Proteomes" id="UP001336020">
    <property type="component" value="Unassembled WGS sequence"/>
</dbReference>
<dbReference type="Pfam" id="PF00440">
    <property type="entry name" value="TetR_N"/>
    <property type="match status" value="1"/>
</dbReference>